<name>A0ABS8GN08_9FLAO</name>
<dbReference type="EMBL" id="JAJGMW010000002">
    <property type="protein sequence ID" value="MCC4211369.1"/>
    <property type="molecule type" value="Genomic_DNA"/>
</dbReference>
<reference evidence="2 3" key="1">
    <citation type="submission" date="2021-11" db="EMBL/GenBank/DDBJ databases">
        <title>Seasonal and diel survey of microbial diversity of the Tyrrhenian coast.</title>
        <authorList>
            <person name="Gattoni G."/>
            <person name="Corral P."/>
        </authorList>
    </citation>
    <scope>NUCLEOTIDE SEQUENCE [LARGE SCALE GENOMIC DNA]</scope>
    <source>
        <strain evidence="2 3">Mr9</strain>
    </source>
</reference>
<proteinExistence type="predicted"/>
<sequence>MKNLLYTLLLIGSVSFAQDGYSLKPETYTEIKAKVLQLDSLSAADLANDIAGAAETDYRLLKAEQEDNHLNYYYVPASLSEEAFNEALEMGCTSCLVVYFDVYDTGIRFNNVAGDYEDLFAVWKAEFLPSVTAELAESSFKYRDVKDKTTGVNIRLSNNGAPWEIRNNTY</sequence>
<organism evidence="2 3">
    <name type="scientific">Leeuwenhoekiella parthenopeia</name>
    <dbReference type="NCBI Taxonomy" id="2890320"/>
    <lineage>
        <taxon>Bacteria</taxon>
        <taxon>Pseudomonadati</taxon>
        <taxon>Bacteroidota</taxon>
        <taxon>Flavobacteriia</taxon>
        <taxon>Flavobacteriales</taxon>
        <taxon>Flavobacteriaceae</taxon>
        <taxon>Leeuwenhoekiella</taxon>
    </lineage>
</organism>
<keyword evidence="3" id="KW-1185">Reference proteome</keyword>
<accession>A0ABS8GN08</accession>
<evidence type="ECO:0000313" key="2">
    <source>
        <dbReference type="EMBL" id="MCC4211369.1"/>
    </source>
</evidence>
<comment type="caution">
    <text evidence="2">The sequence shown here is derived from an EMBL/GenBank/DDBJ whole genome shotgun (WGS) entry which is preliminary data.</text>
</comment>
<gene>
    <name evidence="2" type="ORF">LLW17_01445</name>
</gene>
<feature type="chain" id="PRO_5046899037" evidence="1">
    <location>
        <begin position="18"/>
        <end position="170"/>
    </location>
</feature>
<evidence type="ECO:0000256" key="1">
    <source>
        <dbReference type="SAM" id="SignalP"/>
    </source>
</evidence>
<dbReference type="Proteomes" id="UP001197770">
    <property type="component" value="Unassembled WGS sequence"/>
</dbReference>
<dbReference type="RefSeq" id="WP_228228490.1">
    <property type="nucleotide sequence ID" value="NZ_JAJGMW010000002.1"/>
</dbReference>
<evidence type="ECO:0000313" key="3">
    <source>
        <dbReference type="Proteomes" id="UP001197770"/>
    </source>
</evidence>
<keyword evidence="1" id="KW-0732">Signal</keyword>
<feature type="signal peptide" evidence="1">
    <location>
        <begin position="1"/>
        <end position="17"/>
    </location>
</feature>
<protein>
    <submittedName>
        <fullName evidence="2">Uncharacterized protein</fullName>
    </submittedName>
</protein>